<evidence type="ECO:0008006" key="5">
    <source>
        <dbReference type="Google" id="ProtNLM"/>
    </source>
</evidence>
<dbReference type="RefSeq" id="WP_323983845.1">
    <property type="nucleotide sequence ID" value="NZ_JAYKBW010000011.1"/>
</dbReference>
<name>A0ABU5Z9P5_9FLAO</name>
<gene>
    <name evidence="3" type="ORF">VJJ08_10340</name>
</gene>
<dbReference type="Proteomes" id="UP001311730">
    <property type="component" value="Unassembled WGS sequence"/>
</dbReference>
<keyword evidence="4" id="KW-1185">Reference proteome</keyword>
<keyword evidence="2" id="KW-0812">Transmembrane</keyword>
<reference evidence="3 4" key="1">
    <citation type="submission" date="2023-12" db="EMBL/GenBank/DDBJ databases">
        <title>Genomic sequences of Capnocytophaga and Parvimonas strains.</title>
        <authorList>
            <person name="Watt R.M."/>
            <person name="Wang M."/>
            <person name="Yang T."/>
            <person name="Tong W.M."/>
        </authorList>
    </citation>
    <scope>NUCLEOTIDE SEQUENCE [LARGE SCALE GENOMIC DNA]</scope>
    <source>
        <strain evidence="3 4">CCUG 13096</strain>
    </source>
</reference>
<organism evidence="3 4">
    <name type="scientific">Capnocytophaga gingivalis</name>
    <dbReference type="NCBI Taxonomy" id="1017"/>
    <lineage>
        <taxon>Bacteria</taxon>
        <taxon>Pseudomonadati</taxon>
        <taxon>Bacteroidota</taxon>
        <taxon>Flavobacteriia</taxon>
        <taxon>Flavobacteriales</taxon>
        <taxon>Flavobacteriaceae</taxon>
        <taxon>Capnocytophaga</taxon>
    </lineage>
</organism>
<evidence type="ECO:0000256" key="1">
    <source>
        <dbReference type="SAM" id="Coils"/>
    </source>
</evidence>
<feature type="transmembrane region" description="Helical" evidence="2">
    <location>
        <begin position="427"/>
        <end position="447"/>
    </location>
</feature>
<dbReference type="EMBL" id="JAYKBW010000011">
    <property type="protein sequence ID" value="MEB3075693.1"/>
    <property type="molecule type" value="Genomic_DNA"/>
</dbReference>
<keyword evidence="2" id="KW-1133">Transmembrane helix</keyword>
<evidence type="ECO:0000313" key="4">
    <source>
        <dbReference type="Proteomes" id="UP001311730"/>
    </source>
</evidence>
<protein>
    <recommendedName>
        <fullName evidence="5">PIN like domain-containing protein</fullName>
    </recommendedName>
</protein>
<feature type="coiled-coil region" evidence="1">
    <location>
        <begin position="355"/>
        <end position="414"/>
    </location>
</feature>
<keyword evidence="2" id="KW-0472">Membrane</keyword>
<comment type="caution">
    <text evidence="3">The sequence shown here is derived from an EMBL/GenBank/DDBJ whole genome shotgun (WGS) entry which is preliminary data.</text>
</comment>
<keyword evidence="1" id="KW-0175">Coiled coil</keyword>
<evidence type="ECO:0000313" key="3">
    <source>
        <dbReference type="EMBL" id="MEB3075693.1"/>
    </source>
</evidence>
<proteinExistence type="predicted"/>
<sequence length="518" mass="61124">MSKLNIEIINSFLNWNNDDKNKIIFNISSLALEYCLITNKKGKNIRLENLKNKSFYLDTNIIFRAIGLNGENRRKRTITFLEKFKEANEKLYISSFTNEEIKNTLEYYISQISRVSTTKINSKIFIKFRKYEDFFDFYHCWRKDRINDSTDIFLAHINSLIENLKKDFNIVNAYKESFDVRESKINEEIMDIASQINNFKTEHKGMSSLIETSLTDAKNIYLIENLRAGKYVNIFDCKYYLISSDQQLRKWDYIKNTSIPIVLLPSQWMSILLRYLNRTNDDFKSFVSFLNINNNEKGISNENLQLILDGISEITSDFEKQNEIVEALINNKVKDIITSSRTDTEIVERAKKFAESELEKRIQNLEKENSSLEVKFDKYQKNTTSAIKNLKNLKDSEKEEKDKLSKQNKKIKDDLVSNAIRRYKNVGYFYLLGVFICIVILLFIFCFQDEDWNIIVNLLDLANLYKEGSIQRNIIDHISLIPITGIAIFLKKAFDRFLNKNKLKELKKKIIEEIENKY</sequence>
<accession>A0ABU5Z9P5</accession>
<evidence type="ECO:0000256" key="2">
    <source>
        <dbReference type="SAM" id="Phobius"/>
    </source>
</evidence>